<sequence>MFVLDLGLFLVYFKGYFAFIFLVYGPCSFRRSLFGPFGFRNLSAVLVCHLWRALYVRLAVIGDALYSLALVGHRLGFKVSFFF</sequence>
<dbReference type="EMBL" id="KZ305029">
    <property type="protein sequence ID" value="PIA50844.1"/>
    <property type="molecule type" value="Genomic_DNA"/>
</dbReference>
<evidence type="ECO:0000313" key="1">
    <source>
        <dbReference type="EMBL" id="PIA50844.1"/>
    </source>
</evidence>
<dbReference type="InParanoid" id="A0A2G5E511"/>
<gene>
    <name evidence="1" type="ORF">AQUCO_01200253v1</name>
</gene>
<evidence type="ECO:0000313" key="2">
    <source>
        <dbReference type="Proteomes" id="UP000230069"/>
    </source>
</evidence>
<dbReference type="AlphaFoldDB" id="A0A2G5E511"/>
<name>A0A2G5E511_AQUCA</name>
<proteinExistence type="predicted"/>
<accession>A0A2G5E511</accession>
<protein>
    <submittedName>
        <fullName evidence="1">Uncharacterized protein</fullName>
    </submittedName>
</protein>
<organism evidence="1 2">
    <name type="scientific">Aquilegia coerulea</name>
    <name type="common">Rocky mountain columbine</name>
    <dbReference type="NCBI Taxonomy" id="218851"/>
    <lineage>
        <taxon>Eukaryota</taxon>
        <taxon>Viridiplantae</taxon>
        <taxon>Streptophyta</taxon>
        <taxon>Embryophyta</taxon>
        <taxon>Tracheophyta</taxon>
        <taxon>Spermatophyta</taxon>
        <taxon>Magnoliopsida</taxon>
        <taxon>Ranunculales</taxon>
        <taxon>Ranunculaceae</taxon>
        <taxon>Thalictroideae</taxon>
        <taxon>Aquilegia</taxon>
    </lineage>
</organism>
<keyword evidence="2" id="KW-1185">Reference proteome</keyword>
<dbReference type="Proteomes" id="UP000230069">
    <property type="component" value="Unassembled WGS sequence"/>
</dbReference>
<reference evidence="1 2" key="1">
    <citation type="submission" date="2017-09" db="EMBL/GenBank/DDBJ databases">
        <title>WGS assembly of Aquilegia coerulea Goldsmith.</title>
        <authorList>
            <person name="Hodges S."/>
            <person name="Kramer E."/>
            <person name="Nordborg M."/>
            <person name="Tomkins J."/>
            <person name="Borevitz J."/>
            <person name="Derieg N."/>
            <person name="Yan J."/>
            <person name="Mihaltcheva S."/>
            <person name="Hayes R.D."/>
            <person name="Rokhsar D."/>
        </authorList>
    </citation>
    <scope>NUCLEOTIDE SEQUENCE [LARGE SCALE GENOMIC DNA]</scope>
    <source>
        <strain evidence="2">cv. Goldsmith</strain>
    </source>
</reference>